<reference evidence="2 3" key="1">
    <citation type="submission" date="2015-09" db="EMBL/GenBank/DDBJ databases">
        <title>Draft genome sequence of Kouleothrix aurantiaca JCM 19913.</title>
        <authorList>
            <person name="Hemp J."/>
        </authorList>
    </citation>
    <scope>NUCLEOTIDE SEQUENCE [LARGE SCALE GENOMIC DNA]</scope>
    <source>
        <strain evidence="2 3">COM-B</strain>
    </source>
</reference>
<protein>
    <submittedName>
        <fullName evidence="2">Uncharacterized protein</fullName>
    </submittedName>
</protein>
<dbReference type="EMBL" id="LJCR01000456">
    <property type="protein sequence ID" value="KPV52705.1"/>
    <property type="molecule type" value="Genomic_DNA"/>
</dbReference>
<keyword evidence="1" id="KW-0812">Transmembrane</keyword>
<evidence type="ECO:0000313" key="2">
    <source>
        <dbReference type="EMBL" id="KPV52705.1"/>
    </source>
</evidence>
<name>A0A0P9DH48_9CHLR</name>
<organism evidence="2 3">
    <name type="scientific">Kouleothrix aurantiaca</name>
    <dbReference type="NCBI Taxonomy" id="186479"/>
    <lineage>
        <taxon>Bacteria</taxon>
        <taxon>Bacillati</taxon>
        <taxon>Chloroflexota</taxon>
        <taxon>Chloroflexia</taxon>
        <taxon>Chloroflexales</taxon>
        <taxon>Roseiflexineae</taxon>
        <taxon>Roseiflexaceae</taxon>
        <taxon>Kouleothrix</taxon>
    </lineage>
</organism>
<evidence type="ECO:0000313" key="3">
    <source>
        <dbReference type="Proteomes" id="UP000050509"/>
    </source>
</evidence>
<comment type="caution">
    <text evidence="2">The sequence shown here is derived from an EMBL/GenBank/DDBJ whole genome shotgun (WGS) entry which is preliminary data.</text>
</comment>
<accession>A0A0P9DH48</accession>
<evidence type="ECO:0000256" key="1">
    <source>
        <dbReference type="SAM" id="Phobius"/>
    </source>
</evidence>
<keyword evidence="1" id="KW-0472">Membrane</keyword>
<dbReference type="Proteomes" id="UP000050509">
    <property type="component" value="Unassembled WGS sequence"/>
</dbReference>
<dbReference type="AlphaFoldDB" id="A0A0P9DH48"/>
<gene>
    <name evidence="2" type="ORF">SE17_13890</name>
</gene>
<proteinExistence type="predicted"/>
<sequence>MLAHILVAIKARAGLMLALLGWLVMASAIDTPRIQTDSIQVVWLGIGFVFLISGLITMIFVDQ</sequence>
<keyword evidence="1" id="KW-1133">Transmembrane helix</keyword>
<feature type="transmembrane region" description="Helical" evidence="1">
    <location>
        <begin position="38"/>
        <end position="61"/>
    </location>
</feature>
<keyword evidence="3" id="KW-1185">Reference proteome</keyword>